<dbReference type="EMBL" id="MSFO01000008">
    <property type="protein sequence ID" value="PLB45286.1"/>
    <property type="molecule type" value="Genomic_DNA"/>
</dbReference>
<sequence>MQCSSTVHPDAEEVCWKLHLRHRRIQSVSDGPGRIRDLDPSKGSPWPGSCFLSCLWFVCFPRLIWIIWSPESVLSPPPPQDSWWVFRCGFEYGCSSWTVLAHALLPRAGPEGLKDPIHHELIINLARDAASRRFEC</sequence>
<comment type="caution">
    <text evidence="1">The sequence shown here is derived from an EMBL/GenBank/DDBJ whole genome shotgun (WGS) entry which is preliminary data.</text>
</comment>
<evidence type="ECO:0000313" key="1">
    <source>
        <dbReference type="EMBL" id="PLB45286.1"/>
    </source>
</evidence>
<dbReference type="VEuPathDB" id="FungiDB:P170DRAFT_278490"/>
<proteinExistence type="predicted"/>
<protein>
    <submittedName>
        <fullName evidence="1">Uncharacterized protein</fullName>
    </submittedName>
</protein>
<name>A0A2I2FXH8_9EURO</name>
<reference evidence="1 2" key="1">
    <citation type="submission" date="2016-12" db="EMBL/GenBank/DDBJ databases">
        <title>The genomes of Aspergillus section Nigri reveals drivers in fungal speciation.</title>
        <authorList>
            <consortium name="DOE Joint Genome Institute"/>
            <person name="Vesth T.C."/>
            <person name="Nybo J."/>
            <person name="Theobald S."/>
            <person name="Brandl J."/>
            <person name="Frisvad J.C."/>
            <person name="Nielsen K.F."/>
            <person name="Lyhne E.K."/>
            <person name="Kogle M.E."/>
            <person name="Kuo A."/>
            <person name="Riley R."/>
            <person name="Clum A."/>
            <person name="Nolan M."/>
            <person name="Lipzen A."/>
            <person name="Salamov A."/>
            <person name="Henrissat B."/>
            <person name="Wiebenga A."/>
            <person name="De Vries R.P."/>
            <person name="Grigoriev I.V."/>
            <person name="Mortensen U.H."/>
            <person name="Andersen M.R."/>
            <person name="Baker S.E."/>
        </authorList>
    </citation>
    <scope>NUCLEOTIDE SEQUENCE [LARGE SCALE GENOMIC DNA]</scope>
    <source>
        <strain evidence="1 2">IBT 23096</strain>
    </source>
</reference>
<dbReference type="GeneID" id="36550877"/>
<dbReference type="RefSeq" id="XP_024700588.1">
    <property type="nucleotide sequence ID" value="XM_024843178.1"/>
</dbReference>
<dbReference type="Proteomes" id="UP000234275">
    <property type="component" value="Unassembled WGS sequence"/>
</dbReference>
<keyword evidence="2" id="KW-1185">Reference proteome</keyword>
<evidence type="ECO:0000313" key="2">
    <source>
        <dbReference type="Proteomes" id="UP000234275"/>
    </source>
</evidence>
<organism evidence="1 2">
    <name type="scientific">Aspergillus steynii IBT 23096</name>
    <dbReference type="NCBI Taxonomy" id="1392250"/>
    <lineage>
        <taxon>Eukaryota</taxon>
        <taxon>Fungi</taxon>
        <taxon>Dikarya</taxon>
        <taxon>Ascomycota</taxon>
        <taxon>Pezizomycotina</taxon>
        <taxon>Eurotiomycetes</taxon>
        <taxon>Eurotiomycetidae</taxon>
        <taxon>Eurotiales</taxon>
        <taxon>Aspergillaceae</taxon>
        <taxon>Aspergillus</taxon>
        <taxon>Aspergillus subgen. Circumdati</taxon>
    </lineage>
</organism>
<gene>
    <name evidence="1" type="ORF">P170DRAFT_278490</name>
</gene>
<accession>A0A2I2FXH8</accession>
<dbReference type="AlphaFoldDB" id="A0A2I2FXH8"/>